<dbReference type="AlphaFoldDB" id="A0A840PLV7"/>
<protein>
    <submittedName>
        <fullName evidence="1">Uncharacterized protein</fullName>
    </submittedName>
</protein>
<organism evidence="1 2">
    <name type="scientific">Ureibacillus thermosphaericus</name>
    <dbReference type="NCBI Taxonomy" id="51173"/>
    <lineage>
        <taxon>Bacteria</taxon>
        <taxon>Bacillati</taxon>
        <taxon>Bacillota</taxon>
        <taxon>Bacilli</taxon>
        <taxon>Bacillales</taxon>
        <taxon>Caryophanaceae</taxon>
        <taxon>Ureibacillus</taxon>
    </lineage>
</organism>
<dbReference type="Proteomes" id="UP000557217">
    <property type="component" value="Unassembled WGS sequence"/>
</dbReference>
<sequence length="230" mass="26620">MTVSVGFFRKIYEWVVDGHSDDIQYRPFQVDGNPYKSRVFLVGLYPESLAYFDLNDIKMYADSLVDGELFEQLNGLEIIAASREYKGSLNFAQWMKKEFNENVVLTNVNCLLAKDYKQFKQMKKENHLLYLSGKQLFEKVLNEFSPEIIIIQGSKAFDEFREIYQERLIHKVETFETGTVQELEKLGVIAEYPLENGENVKVIACRNMSYFGKEGAAFGTVKEVIGRLLK</sequence>
<keyword evidence="2" id="KW-1185">Reference proteome</keyword>
<evidence type="ECO:0000313" key="1">
    <source>
        <dbReference type="EMBL" id="MBB5149395.1"/>
    </source>
</evidence>
<comment type="caution">
    <text evidence="1">The sequence shown here is derived from an EMBL/GenBank/DDBJ whole genome shotgun (WGS) entry which is preliminary data.</text>
</comment>
<dbReference type="RefSeq" id="WP_168412475.1">
    <property type="nucleotide sequence ID" value="NZ_JAAXPW010000021.1"/>
</dbReference>
<evidence type="ECO:0000313" key="2">
    <source>
        <dbReference type="Proteomes" id="UP000557217"/>
    </source>
</evidence>
<proteinExistence type="predicted"/>
<name>A0A840PLV7_URETH</name>
<accession>A0A840PLV7</accession>
<dbReference type="EMBL" id="JACHGZ010000020">
    <property type="protein sequence ID" value="MBB5149395.1"/>
    <property type="molecule type" value="Genomic_DNA"/>
</dbReference>
<gene>
    <name evidence="1" type="ORF">HNR36_001785</name>
</gene>
<reference evidence="1 2" key="1">
    <citation type="submission" date="2020-08" db="EMBL/GenBank/DDBJ databases">
        <title>Genomic Encyclopedia of Type Strains, Phase IV (KMG-IV): sequencing the most valuable type-strain genomes for metagenomic binning, comparative biology and taxonomic classification.</title>
        <authorList>
            <person name="Goeker M."/>
        </authorList>
    </citation>
    <scope>NUCLEOTIDE SEQUENCE [LARGE SCALE GENOMIC DNA]</scope>
    <source>
        <strain evidence="1 2">DSM 10633</strain>
    </source>
</reference>